<dbReference type="InterPro" id="IPR003594">
    <property type="entry name" value="HATPase_dom"/>
</dbReference>
<keyword evidence="19" id="KW-1185">Reference proteome</keyword>
<dbReference type="OrthoDB" id="9781904at2"/>
<feature type="coiled-coil region" evidence="16">
    <location>
        <begin position="26"/>
        <end position="81"/>
    </location>
</feature>
<accession>A0A318XI24</accession>
<dbReference type="Pfam" id="PF05384">
    <property type="entry name" value="DegS"/>
    <property type="match status" value="1"/>
</dbReference>
<evidence type="ECO:0000256" key="3">
    <source>
        <dbReference type="ARBA" id="ARBA00004496"/>
    </source>
</evidence>
<feature type="domain" description="Histidine kinase" evidence="17">
    <location>
        <begin position="187"/>
        <end position="388"/>
    </location>
</feature>
<dbReference type="Gene3D" id="1.20.5.1930">
    <property type="match status" value="1"/>
</dbReference>
<dbReference type="AlphaFoldDB" id="A0A318XI24"/>
<keyword evidence="13" id="KW-0411">Iron-sulfur</keyword>
<dbReference type="InterPro" id="IPR004358">
    <property type="entry name" value="Sig_transdc_His_kin-like_C"/>
</dbReference>
<dbReference type="GO" id="GO:0000155">
    <property type="term" value="F:phosphorelay sensor kinase activity"/>
    <property type="evidence" value="ECO:0007669"/>
    <property type="project" value="InterPro"/>
</dbReference>
<keyword evidence="16" id="KW-0175">Coiled coil</keyword>
<evidence type="ECO:0000256" key="5">
    <source>
        <dbReference type="ARBA" id="ARBA00017322"/>
    </source>
</evidence>
<keyword evidence="7" id="KW-0963">Cytoplasm</keyword>
<dbReference type="GO" id="GO:0016020">
    <property type="term" value="C:membrane"/>
    <property type="evidence" value="ECO:0007669"/>
    <property type="project" value="InterPro"/>
</dbReference>
<keyword evidence="9" id="KW-0479">Metal-binding</keyword>
<proteinExistence type="predicted"/>
<dbReference type="EC" id="2.7.13.3" evidence="4"/>
<dbReference type="InterPro" id="IPR005467">
    <property type="entry name" value="His_kinase_dom"/>
</dbReference>
<dbReference type="InterPro" id="IPR011712">
    <property type="entry name" value="Sig_transdc_His_kin_sub3_dim/P"/>
</dbReference>
<evidence type="ECO:0000256" key="13">
    <source>
        <dbReference type="ARBA" id="ARBA00023014"/>
    </source>
</evidence>
<evidence type="ECO:0000256" key="7">
    <source>
        <dbReference type="ARBA" id="ARBA00022490"/>
    </source>
</evidence>
<evidence type="ECO:0000256" key="1">
    <source>
        <dbReference type="ARBA" id="ARBA00000085"/>
    </source>
</evidence>
<evidence type="ECO:0000256" key="16">
    <source>
        <dbReference type="SAM" id="Coils"/>
    </source>
</evidence>
<dbReference type="GO" id="GO:0051539">
    <property type="term" value="F:4 iron, 4 sulfur cluster binding"/>
    <property type="evidence" value="ECO:0007669"/>
    <property type="project" value="UniProtKB-KW"/>
</dbReference>
<evidence type="ECO:0000256" key="2">
    <source>
        <dbReference type="ARBA" id="ARBA00001966"/>
    </source>
</evidence>
<dbReference type="GO" id="GO:0046983">
    <property type="term" value="F:protein dimerization activity"/>
    <property type="evidence" value="ECO:0007669"/>
    <property type="project" value="InterPro"/>
</dbReference>
<evidence type="ECO:0000256" key="4">
    <source>
        <dbReference type="ARBA" id="ARBA00012438"/>
    </source>
</evidence>
<dbReference type="EMBL" id="QKMR01000016">
    <property type="protein sequence ID" value="PYG86870.1"/>
    <property type="molecule type" value="Genomic_DNA"/>
</dbReference>
<comment type="catalytic activity">
    <reaction evidence="1">
        <text>ATP + protein L-histidine = ADP + protein N-phospho-L-histidine.</text>
        <dbReference type="EC" id="2.7.13.3"/>
    </reaction>
</comment>
<dbReference type="InterPro" id="IPR050482">
    <property type="entry name" value="Sensor_HK_TwoCompSys"/>
</dbReference>
<dbReference type="Proteomes" id="UP000248132">
    <property type="component" value="Unassembled WGS sequence"/>
</dbReference>
<dbReference type="SUPFAM" id="SSF55874">
    <property type="entry name" value="ATPase domain of HSP90 chaperone/DNA topoisomerase II/histidine kinase"/>
    <property type="match status" value="1"/>
</dbReference>
<dbReference type="InterPro" id="IPR008595">
    <property type="entry name" value="DegS"/>
</dbReference>
<dbReference type="GO" id="GO:0046872">
    <property type="term" value="F:metal ion binding"/>
    <property type="evidence" value="ECO:0007669"/>
    <property type="project" value="UniProtKB-KW"/>
</dbReference>
<comment type="function">
    <text evidence="14">Member of the two-component regulatory system NreB/NreC involved in the control of dissimilatory nitrate/nitrite reduction in response to oxygen. NreB functions as a direct oxygen sensor histidine kinase which is autophosphorylated, in the absence of oxygen, probably at the conserved histidine residue, and transfers its phosphate group probably to a conserved aspartate residue of NreC. NreB/NreC activates the expression of the nitrate (narGHJI) and nitrite (nir) reductase operons, as well as the putative nitrate transporter gene narT.</text>
</comment>
<sequence length="395" mass="45430">MLNYKHNTIEMDKIINDAINALDLGKKEIIEIAENSRLDRKRLEDELSMLKKEVFEIISEIENLEHDLKQSKKKLFDVNRDFNKYSHGELEKAYQDADNILVKLAVRREQERFLIKRRNDIELRIRDSTKTLKRADNLIGHVGIALEYLRGDLKDAGEELDNLQQKQYLGIRIIEAQEDERKRFAREIHDGPAQSMSNIVIKAEICERLIDKNINEAKGELRNLKTITRDSLQEVRKIIYNLRPMALDDLGLLPTLERYIVSFKEDTGIDVALKIRKINVDLKPAISLTVFRIVQEALNNILKHSQADSASVLLERIDKRLSINIFDNGIGFDTTTIRINKVKSSSGLNGGFGLYSMKERVALLEGEFEVISEVGEGTRIKIQIPLINEEEAPDK</sequence>
<dbReference type="PANTHER" id="PTHR24421">
    <property type="entry name" value="NITRATE/NITRITE SENSOR PROTEIN NARX-RELATED"/>
    <property type="match status" value="1"/>
</dbReference>
<organism evidence="18 19">
    <name type="scientific">Ruminiclostridium sufflavum DSM 19573</name>
    <dbReference type="NCBI Taxonomy" id="1121337"/>
    <lineage>
        <taxon>Bacteria</taxon>
        <taxon>Bacillati</taxon>
        <taxon>Bacillota</taxon>
        <taxon>Clostridia</taxon>
        <taxon>Eubacteriales</taxon>
        <taxon>Oscillospiraceae</taxon>
        <taxon>Ruminiclostridium</taxon>
    </lineage>
</organism>
<keyword evidence="12" id="KW-0902">Two-component regulatory system</keyword>
<keyword evidence="10 18" id="KW-0418">Kinase</keyword>
<evidence type="ECO:0000256" key="12">
    <source>
        <dbReference type="ARBA" id="ARBA00023012"/>
    </source>
</evidence>
<dbReference type="PROSITE" id="PS50109">
    <property type="entry name" value="HIS_KIN"/>
    <property type="match status" value="1"/>
</dbReference>
<comment type="subcellular location">
    <subcellularLocation>
        <location evidence="3">Cytoplasm</location>
    </subcellularLocation>
</comment>
<keyword evidence="11" id="KW-0408">Iron</keyword>
<evidence type="ECO:0000256" key="8">
    <source>
        <dbReference type="ARBA" id="ARBA00022679"/>
    </source>
</evidence>
<comment type="caution">
    <text evidence="18">The sequence shown here is derived from an EMBL/GenBank/DDBJ whole genome shotgun (WGS) entry which is preliminary data.</text>
</comment>
<dbReference type="Gene3D" id="3.30.565.10">
    <property type="entry name" value="Histidine kinase-like ATPase, C-terminal domain"/>
    <property type="match status" value="1"/>
</dbReference>
<gene>
    <name evidence="18" type="ORF">LY28_02693</name>
</gene>
<dbReference type="Pfam" id="PF07730">
    <property type="entry name" value="HisKA_3"/>
    <property type="match status" value="1"/>
</dbReference>
<dbReference type="RefSeq" id="WP_110462691.1">
    <property type="nucleotide sequence ID" value="NZ_QKMR01000016.1"/>
</dbReference>
<reference evidence="18 19" key="1">
    <citation type="submission" date="2018-06" db="EMBL/GenBank/DDBJ databases">
        <title>Genomic Encyclopedia of Type Strains, Phase I: the one thousand microbial genomes (KMG-I) project.</title>
        <authorList>
            <person name="Kyrpides N."/>
        </authorList>
    </citation>
    <scope>NUCLEOTIDE SEQUENCE [LARGE SCALE GENOMIC DNA]</scope>
    <source>
        <strain evidence="18 19">DSM 19573</strain>
    </source>
</reference>
<evidence type="ECO:0000256" key="15">
    <source>
        <dbReference type="ARBA" id="ARBA00030800"/>
    </source>
</evidence>
<evidence type="ECO:0000256" key="9">
    <source>
        <dbReference type="ARBA" id="ARBA00022723"/>
    </source>
</evidence>
<evidence type="ECO:0000259" key="17">
    <source>
        <dbReference type="PROSITE" id="PS50109"/>
    </source>
</evidence>
<name>A0A318XI24_9FIRM</name>
<dbReference type="InterPro" id="IPR016381">
    <property type="entry name" value="Sig_transdc_His_kinase_DegS"/>
</dbReference>
<evidence type="ECO:0000256" key="14">
    <source>
        <dbReference type="ARBA" id="ARBA00024827"/>
    </source>
</evidence>
<dbReference type="InterPro" id="IPR036890">
    <property type="entry name" value="HATPase_C_sf"/>
</dbReference>
<evidence type="ECO:0000256" key="10">
    <source>
        <dbReference type="ARBA" id="ARBA00022777"/>
    </source>
</evidence>
<dbReference type="PIRSF" id="PIRSF003169">
    <property type="entry name" value="STHK_DegS"/>
    <property type="match status" value="1"/>
</dbReference>
<protein>
    <recommendedName>
        <fullName evidence="5">Oxygen sensor histidine kinase NreB</fullName>
        <ecNumber evidence="4">2.7.13.3</ecNumber>
    </recommendedName>
    <alternativeName>
        <fullName evidence="15">Nitrogen regulation protein B</fullName>
    </alternativeName>
</protein>
<evidence type="ECO:0000313" key="19">
    <source>
        <dbReference type="Proteomes" id="UP000248132"/>
    </source>
</evidence>
<dbReference type="PRINTS" id="PR00344">
    <property type="entry name" value="BCTRLSENSOR"/>
</dbReference>
<dbReference type="Pfam" id="PF02518">
    <property type="entry name" value="HATPase_c"/>
    <property type="match status" value="1"/>
</dbReference>
<evidence type="ECO:0000256" key="6">
    <source>
        <dbReference type="ARBA" id="ARBA00022485"/>
    </source>
</evidence>
<evidence type="ECO:0000313" key="18">
    <source>
        <dbReference type="EMBL" id="PYG86870.1"/>
    </source>
</evidence>
<dbReference type="CDD" id="cd16917">
    <property type="entry name" value="HATPase_UhpB-NarQ-NarX-like"/>
    <property type="match status" value="1"/>
</dbReference>
<dbReference type="PANTHER" id="PTHR24421:SF55">
    <property type="entry name" value="SENSOR HISTIDINE KINASE YDFH"/>
    <property type="match status" value="1"/>
</dbReference>
<keyword evidence="8" id="KW-0808">Transferase</keyword>
<dbReference type="SMART" id="SM00387">
    <property type="entry name" value="HATPase_c"/>
    <property type="match status" value="1"/>
</dbReference>
<comment type="cofactor">
    <cofactor evidence="2">
        <name>[4Fe-4S] cluster</name>
        <dbReference type="ChEBI" id="CHEBI:49883"/>
    </cofactor>
</comment>
<dbReference type="GO" id="GO:0005737">
    <property type="term" value="C:cytoplasm"/>
    <property type="evidence" value="ECO:0007669"/>
    <property type="project" value="UniProtKB-SubCell"/>
</dbReference>
<evidence type="ECO:0000256" key="11">
    <source>
        <dbReference type="ARBA" id="ARBA00023004"/>
    </source>
</evidence>
<keyword evidence="6" id="KW-0004">4Fe-4S</keyword>